<accession>A0ABX3HUB0</accession>
<protein>
    <recommendedName>
        <fullName evidence="1">RNA polymerase sigma factor 70 region 4 type 2 domain-containing protein</fullName>
    </recommendedName>
</protein>
<dbReference type="Proteomes" id="UP000187412">
    <property type="component" value="Unassembled WGS sequence"/>
</dbReference>
<evidence type="ECO:0000313" key="3">
    <source>
        <dbReference type="Proteomes" id="UP000187412"/>
    </source>
</evidence>
<dbReference type="InterPro" id="IPR013324">
    <property type="entry name" value="RNA_pol_sigma_r3/r4-like"/>
</dbReference>
<dbReference type="InterPro" id="IPR013249">
    <property type="entry name" value="RNA_pol_sigma70_r4_t2"/>
</dbReference>
<sequence>MQQSEYNRYKTEIYRIGWRLQYRAKKIKRQENSYDDKLAVPSFTESSDNKIAAEQLISMLSPYERSILQKIYLEGLTEAEVARQLNISQQGVHKWKRKLIQRLSQIANF</sequence>
<reference evidence="2 3" key="1">
    <citation type="submission" date="2016-10" db="EMBL/GenBank/DDBJ databases">
        <title>Paenibacillus species isolates.</title>
        <authorList>
            <person name="Beno S.M."/>
        </authorList>
    </citation>
    <scope>NUCLEOTIDE SEQUENCE [LARGE SCALE GENOMIC DNA]</scope>
    <source>
        <strain evidence="2 3">FSL H7-0744</strain>
    </source>
</reference>
<name>A0ABX3HUB0_PAEBO</name>
<keyword evidence="3" id="KW-1185">Reference proteome</keyword>
<evidence type="ECO:0000313" key="2">
    <source>
        <dbReference type="EMBL" id="OMD53757.1"/>
    </source>
</evidence>
<dbReference type="Gene3D" id="1.20.140.160">
    <property type="match status" value="1"/>
</dbReference>
<evidence type="ECO:0000259" key="1">
    <source>
        <dbReference type="Pfam" id="PF08281"/>
    </source>
</evidence>
<proteinExistence type="predicted"/>
<dbReference type="Pfam" id="PF08281">
    <property type="entry name" value="Sigma70_r4_2"/>
    <property type="match status" value="1"/>
</dbReference>
<gene>
    <name evidence="2" type="ORF">BSK56_01010</name>
</gene>
<dbReference type="EMBL" id="MPTB01000001">
    <property type="protein sequence ID" value="OMD53757.1"/>
    <property type="molecule type" value="Genomic_DNA"/>
</dbReference>
<dbReference type="RefSeq" id="WP_038594678.1">
    <property type="nucleotide sequence ID" value="NZ_MPTB01000001.1"/>
</dbReference>
<feature type="domain" description="RNA polymerase sigma factor 70 region 4 type 2" evidence="1">
    <location>
        <begin position="53"/>
        <end position="97"/>
    </location>
</feature>
<dbReference type="SUPFAM" id="SSF88659">
    <property type="entry name" value="Sigma3 and sigma4 domains of RNA polymerase sigma factors"/>
    <property type="match status" value="1"/>
</dbReference>
<organism evidence="2 3">
    <name type="scientific">Paenibacillus borealis</name>
    <dbReference type="NCBI Taxonomy" id="160799"/>
    <lineage>
        <taxon>Bacteria</taxon>
        <taxon>Bacillati</taxon>
        <taxon>Bacillota</taxon>
        <taxon>Bacilli</taxon>
        <taxon>Bacillales</taxon>
        <taxon>Paenibacillaceae</taxon>
        <taxon>Paenibacillus</taxon>
    </lineage>
</organism>
<comment type="caution">
    <text evidence="2">The sequence shown here is derived from an EMBL/GenBank/DDBJ whole genome shotgun (WGS) entry which is preliminary data.</text>
</comment>